<keyword evidence="2" id="KW-1185">Reference proteome</keyword>
<accession>A0ABD5ZII7</accession>
<gene>
    <name evidence="1" type="ORF">ACFQJC_16025</name>
</gene>
<protein>
    <submittedName>
        <fullName evidence="1">Uncharacterized protein</fullName>
    </submittedName>
</protein>
<sequence length="71" mass="8170">MATARSNKYDYPVGYEPMIETETLELDRRTVRRLDSLLEPGETYEELINELVSIHVASELNSVRTDSPLIE</sequence>
<reference evidence="1 2" key="1">
    <citation type="journal article" date="2019" name="Int. J. Syst. Evol. Microbiol.">
        <title>The Global Catalogue of Microorganisms (GCM) 10K type strain sequencing project: providing services to taxonomists for standard genome sequencing and annotation.</title>
        <authorList>
            <consortium name="The Broad Institute Genomics Platform"/>
            <consortium name="The Broad Institute Genome Sequencing Center for Infectious Disease"/>
            <person name="Wu L."/>
            <person name="Ma J."/>
        </authorList>
    </citation>
    <scope>NUCLEOTIDE SEQUENCE [LARGE SCALE GENOMIC DNA]</scope>
    <source>
        <strain evidence="1 2">DSM 29988</strain>
    </source>
</reference>
<dbReference type="RefSeq" id="WP_390225230.1">
    <property type="nucleotide sequence ID" value="NZ_JBHTAA010000005.1"/>
</dbReference>
<evidence type="ECO:0000313" key="1">
    <source>
        <dbReference type="EMBL" id="MFC7205026.1"/>
    </source>
</evidence>
<proteinExistence type="predicted"/>
<organism evidence="1 2">
    <name type="scientific">Haloferax namakaokahaiae</name>
    <dbReference type="NCBI Taxonomy" id="1748331"/>
    <lineage>
        <taxon>Archaea</taxon>
        <taxon>Methanobacteriati</taxon>
        <taxon>Methanobacteriota</taxon>
        <taxon>Stenosarchaea group</taxon>
        <taxon>Halobacteria</taxon>
        <taxon>Halobacteriales</taxon>
        <taxon>Haloferacaceae</taxon>
        <taxon>Haloferax</taxon>
    </lineage>
</organism>
<comment type="caution">
    <text evidence="1">The sequence shown here is derived from an EMBL/GenBank/DDBJ whole genome shotgun (WGS) entry which is preliminary data.</text>
</comment>
<evidence type="ECO:0000313" key="2">
    <source>
        <dbReference type="Proteomes" id="UP001596481"/>
    </source>
</evidence>
<dbReference type="Pfam" id="PF24434">
    <property type="entry name" value="DUF7557"/>
    <property type="match status" value="1"/>
</dbReference>
<name>A0ABD5ZII7_9EURY</name>
<dbReference type="InterPro" id="IPR055979">
    <property type="entry name" value="DUF7557"/>
</dbReference>
<dbReference type="AlphaFoldDB" id="A0ABD5ZII7"/>
<dbReference type="EMBL" id="JBHTAA010000005">
    <property type="protein sequence ID" value="MFC7205026.1"/>
    <property type="molecule type" value="Genomic_DNA"/>
</dbReference>
<dbReference type="Proteomes" id="UP001596481">
    <property type="component" value="Unassembled WGS sequence"/>
</dbReference>